<dbReference type="SUPFAM" id="SSF48371">
    <property type="entry name" value="ARM repeat"/>
    <property type="match status" value="1"/>
</dbReference>
<dbReference type="PANTHER" id="PTHR23161:SF2">
    <property type="entry name" value="PROTEIN CIP2A"/>
    <property type="match status" value="1"/>
</dbReference>
<evidence type="ECO:0000313" key="3">
    <source>
        <dbReference type="Proteomes" id="UP000299084"/>
    </source>
</evidence>
<evidence type="ECO:0000259" key="1">
    <source>
        <dbReference type="Pfam" id="PF21044"/>
    </source>
</evidence>
<dbReference type="InterPro" id="IPR048701">
    <property type="entry name" value="CIP2A_N"/>
</dbReference>
<dbReference type="PANTHER" id="PTHR23161">
    <property type="entry name" value="PROTEIN CIP2A"/>
    <property type="match status" value="1"/>
</dbReference>
<sequence>MDSTACLKSLLLTISQYKAVKSEANATQLLRHLEVISGQKLTRLFTSNQILPSECLSCLVELLEDPNISAPLILSIISLLSQLAVDSETRDCLQNTYNLNNVLAGVVCRSSTCHSDSVFLQSNVKSFYRTLISFLAHSSLTVVVFALSILSSLTLNEEVGEKLFHARNIHQTFQLIFNILINGDGTLTRKYSVDLLMDLLKHPKIADYLTRYGSLANFRTFSLNQDEFVINKTAFLELVLELLLAFCSVTQLRHVLTKMIFEQSSSGNTILGSRSKCLEPTVALLRWASQPLDGSENCPILALELFKEIFEDVIDTANCSSADRFVTLLLPTILDQLQFTEQNIDEALMRKKCERMVKAIEVLLNILQL</sequence>
<name>A0A5N4ELI0_CAMDR</name>
<feature type="domain" description="CIP2A N-terminal" evidence="1">
    <location>
        <begin position="19"/>
        <end position="121"/>
    </location>
</feature>
<dbReference type="Gene3D" id="1.25.10.10">
    <property type="entry name" value="Leucine-rich Repeat Variant"/>
    <property type="match status" value="1"/>
</dbReference>
<dbReference type="InterPro" id="IPR016024">
    <property type="entry name" value="ARM-type_fold"/>
</dbReference>
<keyword evidence="3" id="KW-1185">Reference proteome</keyword>
<accession>A0A5N4ELI0</accession>
<proteinExistence type="predicted"/>
<evidence type="ECO:0000313" key="2">
    <source>
        <dbReference type="EMBL" id="KAB1284039.1"/>
    </source>
</evidence>
<dbReference type="Pfam" id="PF21044">
    <property type="entry name" value="CIP2A_N"/>
    <property type="match status" value="2"/>
</dbReference>
<protein>
    <submittedName>
        <fullName evidence="2">Protein CIP2A</fullName>
    </submittedName>
</protein>
<reference evidence="2 3" key="1">
    <citation type="journal article" date="2019" name="Mol. Ecol. Resour.">
        <title>Improving Illumina assemblies with Hi-C and long reads: an example with the North African dromedary.</title>
        <authorList>
            <person name="Elbers J.P."/>
            <person name="Rogers M.F."/>
            <person name="Perelman P.L."/>
            <person name="Proskuryakova A.A."/>
            <person name="Serdyukova N.A."/>
            <person name="Johnson W.E."/>
            <person name="Horin P."/>
            <person name="Corander J."/>
            <person name="Murphy D."/>
            <person name="Burger P.A."/>
        </authorList>
    </citation>
    <scope>NUCLEOTIDE SEQUENCE [LARGE SCALE GENOMIC DNA]</scope>
    <source>
        <strain evidence="2">Drom800</strain>
        <tissue evidence="2">Blood</tissue>
    </source>
</reference>
<organism evidence="2 3">
    <name type="scientific">Camelus dromedarius</name>
    <name type="common">Dromedary</name>
    <name type="synonym">Arabian camel</name>
    <dbReference type="NCBI Taxonomy" id="9838"/>
    <lineage>
        <taxon>Eukaryota</taxon>
        <taxon>Metazoa</taxon>
        <taxon>Chordata</taxon>
        <taxon>Craniata</taxon>
        <taxon>Vertebrata</taxon>
        <taxon>Euteleostomi</taxon>
        <taxon>Mammalia</taxon>
        <taxon>Eutheria</taxon>
        <taxon>Laurasiatheria</taxon>
        <taxon>Artiodactyla</taxon>
        <taxon>Tylopoda</taxon>
        <taxon>Camelidae</taxon>
        <taxon>Camelus</taxon>
    </lineage>
</organism>
<dbReference type="Proteomes" id="UP000299084">
    <property type="component" value="Unassembled WGS sequence"/>
</dbReference>
<feature type="domain" description="CIP2A N-terminal" evidence="1">
    <location>
        <begin position="122"/>
        <end position="366"/>
    </location>
</feature>
<dbReference type="AlphaFoldDB" id="A0A5N4ELI0"/>
<dbReference type="EMBL" id="JWIN03000001">
    <property type="protein sequence ID" value="KAB1284039.1"/>
    <property type="molecule type" value="Genomic_DNA"/>
</dbReference>
<comment type="caution">
    <text evidence="2">The sequence shown here is derived from an EMBL/GenBank/DDBJ whole genome shotgun (WGS) entry which is preliminary data.</text>
</comment>
<dbReference type="InterPro" id="IPR042510">
    <property type="entry name" value="CIP2A"/>
</dbReference>
<dbReference type="InterPro" id="IPR011989">
    <property type="entry name" value="ARM-like"/>
</dbReference>
<gene>
    <name evidence="2" type="ORF">Cadr_000000856</name>
</gene>